<dbReference type="AlphaFoldDB" id="A0A840IC87"/>
<dbReference type="EMBL" id="JACHNU010000001">
    <property type="protein sequence ID" value="MBB4661935.1"/>
    <property type="molecule type" value="Genomic_DNA"/>
</dbReference>
<comment type="caution">
    <text evidence="3">The sequence shown here is derived from an EMBL/GenBank/DDBJ whole genome shotgun (WGS) entry which is preliminary data.</text>
</comment>
<feature type="region of interest" description="Disordered" evidence="1">
    <location>
        <begin position="295"/>
        <end position="319"/>
    </location>
</feature>
<dbReference type="InterPro" id="IPR001173">
    <property type="entry name" value="Glyco_trans_2-like"/>
</dbReference>
<dbReference type="PANTHER" id="PTHR10859:SF91">
    <property type="entry name" value="DOLICHYL-PHOSPHATE BETA-GLUCOSYLTRANSFERASE"/>
    <property type="match status" value="1"/>
</dbReference>
<accession>A0A840IC87</accession>
<dbReference type="Pfam" id="PF00535">
    <property type="entry name" value="Glycos_transf_2"/>
    <property type="match status" value="1"/>
</dbReference>
<dbReference type="GO" id="GO:0006487">
    <property type="term" value="P:protein N-linked glycosylation"/>
    <property type="evidence" value="ECO:0007669"/>
    <property type="project" value="TreeGrafter"/>
</dbReference>
<reference evidence="3 4" key="1">
    <citation type="submission" date="2020-08" db="EMBL/GenBank/DDBJ databases">
        <title>Genomic Encyclopedia of Archaeal and Bacterial Type Strains, Phase II (KMG-II): from individual species to whole genera.</title>
        <authorList>
            <person name="Goeker M."/>
        </authorList>
    </citation>
    <scope>NUCLEOTIDE SEQUENCE [LARGE SCALE GENOMIC DNA]</scope>
    <source>
        <strain evidence="3 4">DSM 23288</strain>
    </source>
</reference>
<dbReference type="InterPro" id="IPR029044">
    <property type="entry name" value="Nucleotide-diphossugar_trans"/>
</dbReference>
<dbReference type="Gene3D" id="3.90.550.10">
    <property type="entry name" value="Spore Coat Polysaccharide Biosynthesis Protein SpsA, Chain A"/>
    <property type="match status" value="1"/>
</dbReference>
<evidence type="ECO:0000256" key="1">
    <source>
        <dbReference type="SAM" id="MobiDB-lite"/>
    </source>
</evidence>
<dbReference type="GO" id="GO:0016740">
    <property type="term" value="F:transferase activity"/>
    <property type="evidence" value="ECO:0007669"/>
    <property type="project" value="UniProtKB-KW"/>
</dbReference>
<feature type="compositionally biased region" description="Low complexity" evidence="1">
    <location>
        <begin position="252"/>
        <end position="273"/>
    </location>
</feature>
<keyword evidence="3" id="KW-0808">Transferase</keyword>
<protein>
    <submittedName>
        <fullName evidence="3">Glycosyltransferase involved in cell wall biosynthesis</fullName>
    </submittedName>
</protein>
<feature type="domain" description="Glycosyltransferase 2-like" evidence="2">
    <location>
        <begin position="5"/>
        <end position="130"/>
    </location>
</feature>
<evidence type="ECO:0000313" key="3">
    <source>
        <dbReference type="EMBL" id="MBB4661935.1"/>
    </source>
</evidence>
<keyword evidence="4" id="KW-1185">Reference proteome</keyword>
<gene>
    <name evidence="3" type="ORF">BDZ31_001508</name>
</gene>
<dbReference type="RefSeq" id="WP_183340520.1">
    <property type="nucleotide sequence ID" value="NZ_JACHNU010000001.1"/>
</dbReference>
<organism evidence="3 4">
    <name type="scientific">Conexibacter arvalis</name>
    <dbReference type="NCBI Taxonomy" id="912552"/>
    <lineage>
        <taxon>Bacteria</taxon>
        <taxon>Bacillati</taxon>
        <taxon>Actinomycetota</taxon>
        <taxon>Thermoleophilia</taxon>
        <taxon>Solirubrobacterales</taxon>
        <taxon>Conexibacteraceae</taxon>
        <taxon>Conexibacter</taxon>
    </lineage>
</organism>
<evidence type="ECO:0000259" key="2">
    <source>
        <dbReference type="Pfam" id="PF00535"/>
    </source>
</evidence>
<dbReference type="PANTHER" id="PTHR10859">
    <property type="entry name" value="GLYCOSYL TRANSFERASE"/>
    <property type="match status" value="1"/>
</dbReference>
<sequence>MRLDIVIPAYNEERRIERTLRSYRRVLDDPGVRFLVALDQCTDRTCEIVARHARRDGRVRLFEYPKLGKGGVIIETFDRSDAELVGFVDADCATPPRELLRLAEVARRTGGAIATRRHAASVLPVRRPLRRRIASAGFSGGVRTLMRLPYADTQCGAKVLRGELARAALPRLTARGLLFDVDLLLAVRDLGVELTEVPTVWVDRDGSRVDAVADSRRMGGALLALWLRRRRGGGAAADAAVEVAAAPSARGASTRAARGARAGGAASDASPGAAPGGRGGAGALVLRPLTGVGGRGRAPDPLTLAGARKSARTGAVLHA</sequence>
<name>A0A840IC87_9ACTN</name>
<dbReference type="SUPFAM" id="SSF53448">
    <property type="entry name" value="Nucleotide-diphospho-sugar transferases"/>
    <property type="match status" value="1"/>
</dbReference>
<evidence type="ECO:0000313" key="4">
    <source>
        <dbReference type="Proteomes" id="UP000585272"/>
    </source>
</evidence>
<proteinExistence type="predicted"/>
<feature type="region of interest" description="Disordered" evidence="1">
    <location>
        <begin position="252"/>
        <end position="281"/>
    </location>
</feature>
<dbReference type="Proteomes" id="UP000585272">
    <property type="component" value="Unassembled WGS sequence"/>
</dbReference>